<evidence type="ECO:0000256" key="1">
    <source>
        <dbReference type="ARBA" id="ARBA00004496"/>
    </source>
</evidence>
<evidence type="ECO:0000256" key="3">
    <source>
        <dbReference type="ARBA" id="ARBA00018633"/>
    </source>
</evidence>
<dbReference type="SMART" id="SM00268">
    <property type="entry name" value="ACTIN"/>
    <property type="match status" value="1"/>
</dbReference>
<feature type="region of interest" description="Disordered" evidence="8">
    <location>
        <begin position="407"/>
        <end position="472"/>
    </location>
</feature>
<keyword evidence="4" id="KW-0963">Cytoplasm</keyword>
<evidence type="ECO:0000256" key="2">
    <source>
        <dbReference type="ARBA" id="ARBA00005665"/>
    </source>
</evidence>
<dbReference type="InterPro" id="IPR004000">
    <property type="entry name" value="Actin"/>
</dbReference>
<evidence type="ECO:0000313" key="10">
    <source>
        <dbReference type="Proteomes" id="UP000076798"/>
    </source>
</evidence>
<name>A0A166CVN0_9AGAM</name>
<dbReference type="Pfam" id="PF00022">
    <property type="entry name" value="Actin"/>
    <property type="match status" value="1"/>
</dbReference>
<evidence type="ECO:0000256" key="8">
    <source>
        <dbReference type="SAM" id="MobiDB-lite"/>
    </source>
</evidence>
<dbReference type="EMBL" id="KV428074">
    <property type="protein sequence ID" value="KZT37865.1"/>
    <property type="molecule type" value="Genomic_DNA"/>
</dbReference>
<dbReference type="OrthoDB" id="6220758at2759"/>
<dbReference type="Proteomes" id="UP000076798">
    <property type="component" value="Unassembled WGS sequence"/>
</dbReference>
<protein>
    <recommendedName>
        <fullName evidence="3">Actin-like protein ARP6</fullName>
    </recommendedName>
    <alternativeName>
        <fullName evidence="7">Actin-like protein arp6</fullName>
    </alternativeName>
</protein>
<evidence type="ECO:0000256" key="5">
    <source>
        <dbReference type="ARBA" id="ARBA00025222"/>
    </source>
</evidence>
<dbReference type="AlphaFoldDB" id="A0A166CVN0"/>
<dbReference type="Gene3D" id="3.90.640.10">
    <property type="entry name" value="Actin, Chain A, domain 4"/>
    <property type="match status" value="1"/>
</dbReference>
<proteinExistence type="inferred from homology"/>
<comment type="similarity">
    <text evidence="2">Belongs to the actin family. ARP6 subfamily.</text>
</comment>
<evidence type="ECO:0000256" key="6">
    <source>
        <dbReference type="ARBA" id="ARBA00063309"/>
    </source>
</evidence>
<dbReference type="GO" id="GO:0005634">
    <property type="term" value="C:nucleus"/>
    <property type="evidence" value="ECO:0007669"/>
    <property type="project" value="UniProtKB-ARBA"/>
</dbReference>
<evidence type="ECO:0000256" key="7">
    <source>
        <dbReference type="ARBA" id="ARBA00073820"/>
    </source>
</evidence>
<dbReference type="GO" id="GO:0005737">
    <property type="term" value="C:cytoplasm"/>
    <property type="evidence" value="ECO:0007669"/>
    <property type="project" value="UniProtKB-SubCell"/>
</dbReference>
<dbReference type="PANTHER" id="PTHR11937">
    <property type="entry name" value="ACTIN"/>
    <property type="match status" value="1"/>
</dbReference>
<evidence type="ECO:0000313" key="9">
    <source>
        <dbReference type="EMBL" id="KZT37865.1"/>
    </source>
</evidence>
<evidence type="ECO:0000256" key="4">
    <source>
        <dbReference type="ARBA" id="ARBA00022490"/>
    </source>
</evidence>
<feature type="compositionally biased region" description="Basic and acidic residues" evidence="8">
    <location>
        <begin position="418"/>
        <end position="431"/>
    </location>
</feature>
<sequence>MSSPVLILDNGGHTIKCGWSTSSVDDVQVIPNAVVRSKSEKRQYIGHEFSSCTDYSSLTWRLPVEKGFIADWDAQKAVWDGIFDKVLNVEPSQTSLLITEPPFDLPNIQEQYDQLIFEEYEFESYYRAPAAFFAPYKDLFAEPNSSSPPPECSLIVDSGFSFTHVIPIMEGSIFWPGVRRIDVGGKLLTNHLANLVSYRQWNMLDQTYIINDVKESCCYVADTAARFGLDLELCRAKPKRNQIIQEYLLPDYSRNRPGRLRNPQDIITDSDQILYMENERFSVPEVLFRPSDIGMEQAGLAETMAASISTLPIDLQGMFWANIGLIGGNTRIPGFEERLLSDLRPLAPVDAEISLYKDENPILTAYGSAHEFVSQDSFAQVCVTLEEYNEGGSNAVRRKIRDWKDVGVAPTLPSRRQNPKEKEKTEPERNTPTRGTPVGKGTSRRQSAIGAGASSKQKTASKPQAVRALRGK</sequence>
<dbReference type="FunFam" id="3.90.640.10:FF:000014">
    <property type="entry name" value="Putative actin-related protein 6"/>
    <property type="match status" value="1"/>
</dbReference>
<dbReference type="Gene3D" id="2.30.36.70">
    <property type="entry name" value="Actin, Chain A, domain 2"/>
    <property type="match status" value="1"/>
</dbReference>
<dbReference type="CDD" id="cd10210">
    <property type="entry name" value="ASKHA_NBD_Arp6"/>
    <property type="match status" value="1"/>
</dbReference>
<comment type="subcellular location">
    <subcellularLocation>
        <location evidence="1">Cytoplasm</location>
    </subcellularLocation>
</comment>
<comment type="function">
    <text evidence="5">Component of the SWR1 complex which mediates the ATP-dependent exchange of histone H2A for the H2A variant HZT1 leading to transcriptional regulation of selected genes by chromatin remodeling. Involved in chromosome stability.</text>
</comment>
<dbReference type="Gene3D" id="3.30.420.40">
    <property type="match status" value="2"/>
</dbReference>
<organism evidence="9 10">
    <name type="scientific">Sistotremastrum suecicum HHB10207 ss-3</name>
    <dbReference type="NCBI Taxonomy" id="1314776"/>
    <lineage>
        <taxon>Eukaryota</taxon>
        <taxon>Fungi</taxon>
        <taxon>Dikarya</taxon>
        <taxon>Basidiomycota</taxon>
        <taxon>Agaricomycotina</taxon>
        <taxon>Agaricomycetes</taxon>
        <taxon>Sistotremastrales</taxon>
        <taxon>Sistotremastraceae</taxon>
        <taxon>Sistotremastrum</taxon>
    </lineage>
</organism>
<gene>
    <name evidence="9" type="ORF">SISSUDRAFT_1062443</name>
</gene>
<keyword evidence="10" id="KW-1185">Reference proteome</keyword>
<dbReference type="SUPFAM" id="SSF53067">
    <property type="entry name" value="Actin-like ATPase domain"/>
    <property type="match status" value="2"/>
</dbReference>
<reference evidence="9 10" key="1">
    <citation type="journal article" date="2016" name="Mol. Biol. Evol.">
        <title>Comparative Genomics of Early-Diverging Mushroom-Forming Fungi Provides Insights into the Origins of Lignocellulose Decay Capabilities.</title>
        <authorList>
            <person name="Nagy L.G."/>
            <person name="Riley R."/>
            <person name="Tritt A."/>
            <person name="Adam C."/>
            <person name="Daum C."/>
            <person name="Floudas D."/>
            <person name="Sun H."/>
            <person name="Yadav J.S."/>
            <person name="Pangilinan J."/>
            <person name="Larsson K.H."/>
            <person name="Matsuura K."/>
            <person name="Barry K."/>
            <person name="Labutti K."/>
            <person name="Kuo R."/>
            <person name="Ohm R.A."/>
            <person name="Bhattacharya S.S."/>
            <person name="Shirouzu T."/>
            <person name="Yoshinaga Y."/>
            <person name="Martin F.M."/>
            <person name="Grigoriev I.V."/>
            <person name="Hibbett D.S."/>
        </authorList>
    </citation>
    <scope>NUCLEOTIDE SEQUENCE [LARGE SCALE GENOMIC DNA]</scope>
    <source>
        <strain evidence="9 10">HHB10207 ss-3</strain>
    </source>
</reference>
<dbReference type="InterPro" id="IPR043129">
    <property type="entry name" value="ATPase_NBD"/>
</dbReference>
<accession>A0A166CVN0</accession>
<dbReference type="STRING" id="1314776.A0A166CVN0"/>
<comment type="subunit">
    <text evidence="6">Component of the SWR1 chromatin remodeling complex.</text>
</comment>